<keyword evidence="2" id="KW-1185">Reference proteome</keyword>
<dbReference type="EMBL" id="JARRAF010000010">
    <property type="protein sequence ID" value="MDK2124460.1"/>
    <property type="molecule type" value="Genomic_DNA"/>
</dbReference>
<dbReference type="Proteomes" id="UP001172778">
    <property type="component" value="Unassembled WGS sequence"/>
</dbReference>
<organism evidence="1 2">
    <name type="scientific">Parachitinimonas caeni</name>
    <dbReference type="NCBI Taxonomy" id="3031301"/>
    <lineage>
        <taxon>Bacteria</taxon>
        <taxon>Pseudomonadati</taxon>
        <taxon>Pseudomonadota</taxon>
        <taxon>Betaproteobacteria</taxon>
        <taxon>Neisseriales</taxon>
        <taxon>Chitinibacteraceae</taxon>
        <taxon>Parachitinimonas</taxon>
    </lineage>
</organism>
<comment type="caution">
    <text evidence="1">The sequence shown here is derived from an EMBL/GenBank/DDBJ whole genome shotgun (WGS) entry which is preliminary data.</text>
</comment>
<dbReference type="RefSeq" id="WP_284100773.1">
    <property type="nucleotide sequence ID" value="NZ_JARRAF010000010.1"/>
</dbReference>
<proteinExistence type="predicted"/>
<gene>
    <name evidence="1" type="ORF">PZA18_10390</name>
</gene>
<evidence type="ECO:0000313" key="2">
    <source>
        <dbReference type="Proteomes" id="UP001172778"/>
    </source>
</evidence>
<reference evidence="1" key="1">
    <citation type="submission" date="2023-03" db="EMBL/GenBank/DDBJ databases">
        <title>Chitinimonas shenzhenensis gen. nov., sp. nov., a novel member of family Burkholderiaceae isolated from activated sludge collected in Shen Zhen, China.</title>
        <authorList>
            <person name="Wang X."/>
        </authorList>
    </citation>
    <scope>NUCLEOTIDE SEQUENCE</scope>
    <source>
        <strain evidence="1">DQS-5</strain>
    </source>
</reference>
<name>A0ABT7DWM8_9NEIS</name>
<evidence type="ECO:0000313" key="1">
    <source>
        <dbReference type="EMBL" id="MDK2124460.1"/>
    </source>
</evidence>
<protein>
    <submittedName>
        <fullName evidence="1">Uncharacterized protein</fullName>
    </submittedName>
</protein>
<sequence>MNPIYQHEPWYQLLRQSVAAVGVSATARRLGYRNHTGTSLALKGCYRGDIAPFAARVLQVLSQVACPHTGSTLPLADCRAIALAAAPTHNPLRLAHWRACRNCPHRPSQEGTA</sequence>
<accession>A0ABT7DWM8</accession>